<keyword evidence="17" id="KW-0175">Coiled coil</keyword>
<evidence type="ECO:0000256" key="5">
    <source>
        <dbReference type="ARBA" id="ARBA00013184"/>
    </source>
</evidence>
<evidence type="ECO:0000256" key="9">
    <source>
        <dbReference type="ARBA" id="ARBA00022490"/>
    </source>
</evidence>
<keyword evidence="13" id="KW-0391">Immunity</keyword>
<feature type="compositionally biased region" description="Polar residues" evidence="25">
    <location>
        <begin position="222"/>
        <end position="237"/>
    </location>
</feature>
<protein>
    <recommendedName>
        <fullName evidence="24">Germinal-center associated nuclear protein</fullName>
        <ecNumber evidence="5">2.3.1.48</ecNumber>
    </recommendedName>
</protein>
<dbReference type="Pfam" id="PF16766">
    <property type="entry name" value="CID_GANP"/>
    <property type="match status" value="1"/>
</dbReference>
<keyword evidence="9" id="KW-0963">Cytoplasm</keyword>
<feature type="compositionally biased region" description="Polar residues" evidence="25">
    <location>
        <begin position="102"/>
        <end position="112"/>
    </location>
</feature>
<evidence type="ECO:0000256" key="11">
    <source>
        <dbReference type="ARBA" id="ARBA00022679"/>
    </source>
</evidence>
<dbReference type="InterPro" id="IPR012677">
    <property type="entry name" value="Nucleotide-bd_a/b_plait_sf"/>
</dbReference>
<keyword evidence="7" id="KW-0158">Chromosome</keyword>
<keyword evidence="16" id="KW-0811">Translocation</keyword>
<dbReference type="SUPFAM" id="SSF54928">
    <property type="entry name" value="RNA-binding domain, RBD"/>
    <property type="match status" value="1"/>
</dbReference>
<evidence type="ECO:0000256" key="3">
    <source>
        <dbReference type="ARBA" id="ARBA00004567"/>
    </source>
</evidence>
<comment type="catalytic activity">
    <reaction evidence="22">
        <text>L-lysyl-[histone] + acetyl-CoA = N(6)-acetyl-L-lysyl-[histone] + CoA + H(+)</text>
        <dbReference type="Rhea" id="RHEA:21992"/>
        <dbReference type="Rhea" id="RHEA-COMP:9845"/>
        <dbReference type="Rhea" id="RHEA-COMP:11338"/>
        <dbReference type="ChEBI" id="CHEBI:15378"/>
        <dbReference type="ChEBI" id="CHEBI:29969"/>
        <dbReference type="ChEBI" id="CHEBI:57287"/>
        <dbReference type="ChEBI" id="CHEBI:57288"/>
        <dbReference type="ChEBI" id="CHEBI:61930"/>
        <dbReference type="EC" id="2.3.1.48"/>
    </reaction>
    <physiologicalReaction direction="left-to-right" evidence="22">
        <dbReference type="Rhea" id="RHEA:21993"/>
    </physiologicalReaction>
</comment>
<feature type="region of interest" description="Disordered" evidence="25">
    <location>
        <begin position="509"/>
        <end position="530"/>
    </location>
</feature>
<evidence type="ECO:0000256" key="18">
    <source>
        <dbReference type="ARBA" id="ARBA00023132"/>
    </source>
</evidence>
<evidence type="ECO:0000256" key="8">
    <source>
        <dbReference type="ARBA" id="ARBA00022481"/>
    </source>
</evidence>
<dbReference type="GO" id="GO:0002376">
    <property type="term" value="P:immune system process"/>
    <property type="evidence" value="ECO:0007669"/>
    <property type="project" value="UniProtKB-KW"/>
</dbReference>
<dbReference type="Pfam" id="PF16769">
    <property type="entry name" value="MCM3AP_GANP"/>
    <property type="match status" value="2"/>
</dbReference>
<dbReference type="Pfam" id="PF00076">
    <property type="entry name" value="RRM_1"/>
    <property type="match status" value="1"/>
</dbReference>
<dbReference type="GO" id="GO:0005654">
    <property type="term" value="C:nucleoplasm"/>
    <property type="evidence" value="ECO:0007669"/>
    <property type="project" value="UniProtKB-SubCell"/>
</dbReference>
<dbReference type="Proteomes" id="UP000694557">
    <property type="component" value="Unassembled WGS sequence"/>
</dbReference>
<evidence type="ECO:0000256" key="22">
    <source>
        <dbReference type="ARBA" id="ARBA00048940"/>
    </source>
</evidence>
<dbReference type="InterPro" id="IPR031907">
    <property type="entry name" value="MCM3AP_GANP"/>
</dbReference>
<dbReference type="GO" id="GO:0005694">
    <property type="term" value="C:chromosome"/>
    <property type="evidence" value="ECO:0007669"/>
    <property type="project" value="UniProtKB-SubCell"/>
</dbReference>
<evidence type="ECO:0000256" key="24">
    <source>
        <dbReference type="ARBA" id="ARBA00069544"/>
    </source>
</evidence>
<feature type="region of interest" description="Disordered" evidence="25">
    <location>
        <begin position="214"/>
        <end position="336"/>
    </location>
</feature>
<evidence type="ECO:0000256" key="4">
    <source>
        <dbReference type="ARBA" id="ARBA00004642"/>
    </source>
</evidence>
<feature type="region of interest" description="Disordered" evidence="25">
    <location>
        <begin position="1"/>
        <end position="182"/>
    </location>
</feature>
<evidence type="ECO:0000256" key="2">
    <source>
        <dbReference type="ARBA" id="ARBA00004496"/>
    </source>
</evidence>
<dbReference type="GO" id="GO:0070390">
    <property type="term" value="C:transcription export complex 2"/>
    <property type="evidence" value="ECO:0007669"/>
    <property type="project" value="TreeGrafter"/>
</dbReference>
<dbReference type="InterPro" id="IPR045107">
    <property type="entry name" value="SAC3/GANP/THP3"/>
</dbReference>
<accession>A0A8C7GGK3</accession>
<organism evidence="27 28">
    <name type="scientific">Oncorhynchus kisutch</name>
    <name type="common">Coho salmon</name>
    <name type="synonym">Salmo kisutch</name>
    <dbReference type="NCBI Taxonomy" id="8019"/>
    <lineage>
        <taxon>Eukaryota</taxon>
        <taxon>Metazoa</taxon>
        <taxon>Chordata</taxon>
        <taxon>Craniata</taxon>
        <taxon>Vertebrata</taxon>
        <taxon>Euteleostomi</taxon>
        <taxon>Actinopterygii</taxon>
        <taxon>Neopterygii</taxon>
        <taxon>Teleostei</taxon>
        <taxon>Protacanthopterygii</taxon>
        <taxon>Salmoniformes</taxon>
        <taxon>Salmonidae</taxon>
        <taxon>Salmoninae</taxon>
        <taxon>Oncorhynchus</taxon>
    </lineage>
</organism>
<evidence type="ECO:0000256" key="14">
    <source>
        <dbReference type="ARBA" id="ARBA00022927"/>
    </source>
</evidence>
<evidence type="ECO:0000256" key="7">
    <source>
        <dbReference type="ARBA" id="ARBA00022454"/>
    </source>
</evidence>
<dbReference type="InterPro" id="IPR000504">
    <property type="entry name" value="RRM_dom"/>
</dbReference>
<dbReference type="GO" id="GO:0005643">
    <property type="term" value="C:nuclear pore"/>
    <property type="evidence" value="ECO:0007669"/>
    <property type="project" value="UniProtKB-SubCell"/>
</dbReference>
<dbReference type="InterPro" id="IPR031910">
    <property type="entry name" value="GANP_CID_dom"/>
</dbReference>
<dbReference type="GO" id="GO:0015031">
    <property type="term" value="P:protein transport"/>
    <property type="evidence" value="ECO:0007669"/>
    <property type="project" value="UniProtKB-KW"/>
</dbReference>
<evidence type="ECO:0000313" key="27">
    <source>
        <dbReference type="Ensembl" id="ENSOKIP00005041324.1"/>
    </source>
</evidence>
<keyword evidence="10" id="KW-0597">Phosphoprotein</keyword>
<keyword evidence="12" id="KW-0509">mRNA transport</keyword>
<keyword evidence="8" id="KW-0488">Methylation</keyword>
<keyword evidence="18" id="KW-0906">Nuclear pore complex</keyword>
<comment type="similarity">
    <text evidence="21">Belongs to the SAC3 family.</text>
</comment>
<dbReference type="GO" id="GO:0061733">
    <property type="term" value="F:protein-lysine-acetyltransferase activity"/>
    <property type="evidence" value="ECO:0007669"/>
    <property type="project" value="UniProtKB-EC"/>
</dbReference>
<keyword evidence="28" id="KW-1185">Reference proteome</keyword>
<keyword evidence="11" id="KW-0808">Transferase</keyword>
<name>A0A8C7GGK3_ONCKI</name>
<evidence type="ECO:0000256" key="6">
    <source>
        <dbReference type="ARBA" id="ARBA00022448"/>
    </source>
</evidence>
<keyword evidence="19" id="KW-0539">Nucleus</keyword>
<dbReference type="Gene3D" id="3.30.70.330">
    <property type="match status" value="1"/>
</dbReference>
<dbReference type="GO" id="GO:0003723">
    <property type="term" value="F:RNA binding"/>
    <property type="evidence" value="ECO:0007669"/>
    <property type="project" value="InterPro"/>
</dbReference>
<feature type="compositionally biased region" description="Polar residues" evidence="25">
    <location>
        <begin position="8"/>
        <end position="55"/>
    </location>
</feature>
<evidence type="ECO:0000256" key="12">
    <source>
        <dbReference type="ARBA" id="ARBA00022816"/>
    </source>
</evidence>
<proteinExistence type="inferred from homology"/>
<dbReference type="PANTHER" id="PTHR12436">
    <property type="entry name" value="80 KDA MCM3-ASSOCIATED PROTEIN"/>
    <property type="match status" value="1"/>
</dbReference>
<dbReference type="Gene3D" id="1.25.40.990">
    <property type="match status" value="1"/>
</dbReference>
<dbReference type="PANTHER" id="PTHR12436:SF3">
    <property type="entry name" value="GERMINAL-CENTER ASSOCIATED NUCLEAR PROTEIN"/>
    <property type="match status" value="1"/>
</dbReference>
<evidence type="ECO:0000256" key="23">
    <source>
        <dbReference type="ARBA" id="ARBA00055631"/>
    </source>
</evidence>
<evidence type="ECO:0000259" key="26">
    <source>
        <dbReference type="PROSITE" id="PS50250"/>
    </source>
</evidence>
<feature type="compositionally biased region" description="Low complexity" evidence="25">
    <location>
        <begin position="80"/>
        <end position="94"/>
    </location>
</feature>
<feature type="compositionally biased region" description="Low complexity" evidence="25">
    <location>
        <begin position="510"/>
        <end position="527"/>
    </location>
</feature>
<reference evidence="27" key="1">
    <citation type="submission" date="2025-08" db="UniProtKB">
        <authorList>
            <consortium name="Ensembl"/>
        </authorList>
    </citation>
    <scope>IDENTIFICATION</scope>
</reference>
<dbReference type="FunFam" id="1.25.40.990:FF:000003">
    <property type="entry name" value="germinal-center associated nuclear protein isoform X2"/>
    <property type="match status" value="1"/>
</dbReference>
<evidence type="ECO:0000256" key="25">
    <source>
        <dbReference type="SAM" id="MobiDB-lite"/>
    </source>
</evidence>
<keyword evidence="6" id="KW-0813">Transport</keyword>
<feature type="domain" description="PCI" evidence="26">
    <location>
        <begin position="712"/>
        <end position="918"/>
    </location>
</feature>
<feature type="compositionally biased region" description="Polar residues" evidence="25">
    <location>
        <begin position="142"/>
        <end position="170"/>
    </location>
</feature>
<evidence type="ECO:0000256" key="15">
    <source>
        <dbReference type="ARBA" id="ARBA00022990"/>
    </source>
</evidence>
<evidence type="ECO:0000256" key="20">
    <source>
        <dbReference type="ARBA" id="ARBA00023315"/>
    </source>
</evidence>
<dbReference type="InterPro" id="IPR000717">
    <property type="entry name" value="PCI_dom"/>
</dbReference>
<dbReference type="InterPro" id="IPR005062">
    <property type="entry name" value="SAC3/GANP/THP3_conserved"/>
</dbReference>
<evidence type="ECO:0000256" key="13">
    <source>
        <dbReference type="ARBA" id="ARBA00022859"/>
    </source>
</evidence>
<comment type="subcellular location">
    <subcellularLocation>
        <location evidence="1">Chromosome</location>
    </subcellularLocation>
    <subcellularLocation>
        <location evidence="2">Cytoplasm</location>
    </subcellularLocation>
    <subcellularLocation>
        <location evidence="3">Nucleus</location>
        <location evidence="3">Nuclear pore complex</location>
    </subcellularLocation>
    <subcellularLocation>
        <location evidence="4">Nucleus</location>
        <location evidence="4">Nucleoplasm</location>
    </subcellularLocation>
</comment>
<keyword evidence="15" id="KW-0007">Acetylation</keyword>
<dbReference type="GO" id="GO:0006406">
    <property type="term" value="P:mRNA export from nucleus"/>
    <property type="evidence" value="ECO:0007669"/>
    <property type="project" value="TreeGrafter"/>
</dbReference>
<gene>
    <name evidence="27" type="primary">MCM3AP</name>
    <name evidence="27" type="synonym">mcm3ap</name>
</gene>
<feature type="compositionally biased region" description="Basic and acidic residues" evidence="25">
    <location>
        <begin position="259"/>
        <end position="276"/>
    </location>
</feature>
<evidence type="ECO:0000256" key="21">
    <source>
        <dbReference type="ARBA" id="ARBA00038443"/>
    </source>
</evidence>
<dbReference type="Gene3D" id="6.10.250.1340">
    <property type="match status" value="1"/>
</dbReference>
<dbReference type="GeneTree" id="ENSGT00940000156322"/>
<sequence length="1524" mass="168736">MFQAFRQEGSTNPPQNVAFRQTATFGQPSAFSQPSVFGQSPAFGQTPSLGQDSVFGQSGGLGQASGQTSTFSSISQPPAFGQSSLGQGSSGFSGAPPPSYGQATGQIQSSGFGQMPAFGQSAAFGQPPAYGHQQAPAFGLSSGISQASSVPTTTTTAGSAQSLSFGQSPFGQPPPSATTTSFATAQSVVQSGGFSTSEFSFKPSNEVLFKPIFSASPDTKDSSGPASSGFSLLTGSQPAPPMSLFGGVGFGQTSTFGDLKTEAQAEEKVGDNESTREVTVLGRLGKGTKRKEEPVSPKAASRKPAQSEDAQAEARADLPRHPSKRPLLRSSRGPVGGLFSRAMSGIMKSTANSVRRDPVKEEQHKTLLLAVNQNVPTKCLTKTPARRRQRSESTDSLGGMSPNDATILQCKSIPLNLNKKNVIEKHFGRFGKVCRVYCRPHKNLAIVHFQDHASAAKAKKKGKMLHRQEIVIFWQRKKHSKSLWPHPPILQNTLLLSSPVKKPSIAKSLQFESEPQQDSSSEGQSSERPVPSSLLHLIGQLAETAEEKYRFLEQRDKILRAGRPKRTDLELSFFVGTCPDMCPEKERYMRETRNQLSCFEVVPDTERVDHVAAIKEYSRSSADQEEPLPYELRPLPVLSMTMDYLVTQIMDQGHDNYRDWYDFVWNRTRGIRKDITQQHLCDPLTVSLIEKCTRFHVHCAHHLCQEHMMTFDAKINNENMTKCLQSLKEMYQDLSTRGVYCPQEAEFRQYNVLLKLDVGDVLREVQQFRDEVRNSPEVKFAVQAFAALNSNNFVRFFKLVKSASYLAGCLLHRYFNQVRGKALRTLNNAHTAGSQRSTIFPLEDLVRMLMFEDDAEATDFIQQFGLNVSGGLVELSRTAWQEPDLNLPQVKSDVIMAKRAVLIGEVVNGGPLPNPPQHAPVCSFDAHNKYWGEGPLAEPTLFRSSPVAVTGMGAIAVQDEEEAACVARCSEEVCSFLVEETLDKEIFLMVEDILEAELQRIQKYIKRWRDVVAVRRQLKRQMRGFPAAPCCVDPRYKLKALAPSAPSQPSMDCLARGMVNLGNAGYMALSSTRLLKMRQEAIHQMRVHFYYQQLLNESVWTPLDMPTLVVENVPNPPDRIFWKATLLLPSDHESVASIADSQAVRWLLARAPVPALLSSQTLVHFVEAGLGREFSARLYSHRQDRAGAGLAGQHPAPVIKLYNAVLAFLADLVSSQYLSSLSWPPGEFALPETRDLVPHLGWNSPQHLAWLRTAVVSLQIPSWDIPANTASWPQLCSAIFQYAGQIPTSRHSQPLLMSRLENLLERVRCSTAGAQDHWEEEGPSFQQVPWDEVVALCIDHKLKDWQPPDSPVCDDAVTEDGEVLVYFPKEGLKGFQPPAEWTEAVSLTHREKQASPGGLAALPPLRQKLFRSLVDRPDRFAPCHTLDITHTPSLRDLLPHKVLHGLQEERAHSQRCEEQLQRWLEVEPLDSLSMPLFMPSSLLSMTNIMTPIRTSGGASTATQVRLSSHTHTRTYICTHIYAHT</sequence>
<feature type="region of interest" description="Disordered" evidence="25">
    <location>
        <begin position="381"/>
        <end position="401"/>
    </location>
</feature>
<evidence type="ECO:0000256" key="1">
    <source>
        <dbReference type="ARBA" id="ARBA00004286"/>
    </source>
</evidence>
<evidence type="ECO:0000256" key="10">
    <source>
        <dbReference type="ARBA" id="ARBA00022553"/>
    </source>
</evidence>
<evidence type="ECO:0000256" key="16">
    <source>
        <dbReference type="ARBA" id="ARBA00023010"/>
    </source>
</evidence>
<dbReference type="PROSITE" id="PS50250">
    <property type="entry name" value="PCI"/>
    <property type="match status" value="1"/>
</dbReference>
<evidence type="ECO:0000256" key="17">
    <source>
        <dbReference type="ARBA" id="ARBA00023054"/>
    </source>
</evidence>
<reference evidence="27" key="2">
    <citation type="submission" date="2025-09" db="UniProtKB">
        <authorList>
            <consortium name="Ensembl"/>
        </authorList>
    </citation>
    <scope>IDENTIFICATION</scope>
</reference>
<keyword evidence="20" id="KW-0012">Acyltransferase</keyword>
<dbReference type="Ensembl" id="ENSOKIT00005043582.1">
    <property type="protein sequence ID" value="ENSOKIP00005041324.1"/>
    <property type="gene ID" value="ENSOKIG00005017233.1"/>
</dbReference>
<evidence type="ECO:0000256" key="19">
    <source>
        <dbReference type="ARBA" id="ARBA00023242"/>
    </source>
</evidence>
<keyword evidence="14" id="KW-0653">Protein transport</keyword>
<dbReference type="Pfam" id="PF03399">
    <property type="entry name" value="SAC3_GANP"/>
    <property type="match status" value="1"/>
</dbReference>
<comment type="function">
    <text evidence="23">As a component of the TREX-2 complex, involved in the export of mRNAs to the cytoplasm through the nuclear pores. Through the acetylation of histones, affects the assembly of nucleosomes at immunoglobulin variable region genes and promotes the recruitment and positioning of transcription complex to favor DNA cytosine deaminase AICDA/AID targeting, hence promoting somatic hypermutations.</text>
</comment>
<dbReference type="SMART" id="SM00360">
    <property type="entry name" value="RRM"/>
    <property type="match status" value="1"/>
</dbReference>
<dbReference type="InterPro" id="IPR035979">
    <property type="entry name" value="RBD_domain_sf"/>
</dbReference>
<dbReference type="GO" id="GO:0005737">
    <property type="term" value="C:cytoplasm"/>
    <property type="evidence" value="ECO:0007669"/>
    <property type="project" value="UniProtKB-SubCell"/>
</dbReference>
<evidence type="ECO:0000313" key="28">
    <source>
        <dbReference type="Proteomes" id="UP000694557"/>
    </source>
</evidence>
<dbReference type="EC" id="2.3.1.48" evidence="5"/>